<evidence type="ECO:0000313" key="3">
    <source>
        <dbReference type="Proteomes" id="UP000703269"/>
    </source>
</evidence>
<comment type="caution">
    <text evidence="2">The sequence shown here is derived from an EMBL/GenBank/DDBJ whole genome shotgun (WGS) entry which is preliminary data.</text>
</comment>
<dbReference type="Proteomes" id="UP000703269">
    <property type="component" value="Unassembled WGS sequence"/>
</dbReference>
<sequence>MVSQNSPETASRSGQPRPSFPQELIDRFIDEVQLDRATLKACALTARAWLPRARSHLHRAATLYHQNCRIHPSQVEKVSKLLSLPLVSQYTQELLLEGKTDYALHHAAEANAVDYADLFWRVLARFTHVQTLRITRLFWVSHPLENKNRLCDAFPLVTALDVYMSDFADAQEFLSFLSAFPHLTRLKIERVFWAKSAEEWSRTSGSDPSSYRRLPEGRPPGAALRHLQVQHCDVLIMADVANHLVALPASLIETLHLSPPDGDDFEALPLYLGAIGTNLKHLILALEFSVKDHTLRQAMAGLEANARVESLTFLANYELGRKFIKAASMFWPCVKAVLTEIHTEHIRTIRFECHPEDLEDAIAWEVDEMLGRSVFKALENVTFAFAAVNGYGLEELVKMAGMAFASTFRLGFLTVLAF</sequence>
<gene>
    <name evidence="2" type="ORF">PsYK624_046070</name>
</gene>
<evidence type="ECO:0000256" key="1">
    <source>
        <dbReference type="SAM" id="MobiDB-lite"/>
    </source>
</evidence>
<organism evidence="2 3">
    <name type="scientific">Phanerochaete sordida</name>
    <dbReference type="NCBI Taxonomy" id="48140"/>
    <lineage>
        <taxon>Eukaryota</taxon>
        <taxon>Fungi</taxon>
        <taxon>Dikarya</taxon>
        <taxon>Basidiomycota</taxon>
        <taxon>Agaricomycotina</taxon>
        <taxon>Agaricomycetes</taxon>
        <taxon>Polyporales</taxon>
        <taxon>Phanerochaetaceae</taxon>
        <taxon>Phanerochaete</taxon>
    </lineage>
</organism>
<feature type="compositionally biased region" description="Polar residues" evidence="1">
    <location>
        <begin position="1"/>
        <end position="16"/>
    </location>
</feature>
<accession>A0A9P3LBG1</accession>
<dbReference type="OrthoDB" id="2788229at2759"/>
<feature type="region of interest" description="Disordered" evidence="1">
    <location>
        <begin position="1"/>
        <end position="20"/>
    </location>
</feature>
<name>A0A9P3LBG1_9APHY</name>
<proteinExistence type="predicted"/>
<protein>
    <submittedName>
        <fullName evidence="2">Uncharacterized protein</fullName>
    </submittedName>
</protein>
<evidence type="ECO:0000313" key="2">
    <source>
        <dbReference type="EMBL" id="GJE88524.1"/>
    </source>
</evidence>
<dbReference type="EMBL" id="BPQB01000009">
    <property type="protein sequence ID" value="GJE88524.1"/>
    <property type="molecule type" value="Genomic_DNA"/>
</dbReference>
<keyword evidence="3" id="KW-1185">Reference proteome</keyword>
<dbReference type="AlphaFoldDB" id="A0A9P3LBG1"/>
<reference evidence="2 3" key="1">
    <citation type="submission" date="2021-08" db="EMBL/GenBank/DDBJ databases">
        <title>Draft Genome Sequence of Phanerochaete sordida strain YK-624.</title>
        <authorList>
            <person name="Mori T."/>
            <person name="Dohra H."/>
            <person name="Suzuki T."/>
            <person name="Kawagishi H."/>
            <person name="Hirai H."/>
        </authorList>
    </citation>
    <scope>NUCLEOTIDE SEQUENCE [LARGE SCALE GENOMIC DNA]</scope>
    <source>
        <strain evidence="2 3">YK-624</strain>
    </source>
</reference>